<feature type="compositionally biased region" description="Low complexity" evidence="5">
    <location>
        <begin position="266"/>
        <end position="277"/>
    </location>
</feature>
<dbReference type="Pfam" id="PF04098">
    <property type="entry name" value="Rad52_Rad22"/>
    <property type="match status" value="1"/>
</dbReference>
<feature type="compositionally biased region" description="Low complexity" evidence="5">
    <location>
        <begin position="378"/>
        <end position="394"/>
    </location>
</feature>
<dbReference type="EMBL" id="JACAZE010000002">
    <property type="protein sequence ID" value="KAF7320963.1"/>
    <property type="molecule type" value="Genomic_DNA"/>
</dbReference>
<protein>
    <submittedName>
        <fullName evidence="6">Uncharacterized protein</fullName>
    </submittedName>
</protein>
<evidence type="ECO:0000313" key="7">
    <source>
        <dbReference type="Proteomes" id="UP000613580"/>
    </source>
</evidence>
<comment type="similarity">
    <text evidence="1">Belongs to the RAD52 family.</text>
</comment>
<dbReference type="GO" id="GO:0000724">
    <property type="term" value="P:double-strand break repair via homologous recombination"/>
    <property type="evidence" value="ECO:0007669"/>
    <property type="project" value="TreeGrafter"/>
</dbReference>
<keyword evidence="3" id="KW-0233">DNA recombination</keyword>
<dbReference type="SUPFAM" id="SSF54768">
    <property type="entry name" value="dsRNA-binding domain-like"/>
    <property type="match status" value="1"/>
</dbReference>
<feature type="compositionally biased region" description="Low complexity" evidence="5">
    <location>
        <begin position="247"/>
        <end position="257"/>
    </location>
</feature>
<dbReference type="InterPro" id="IPR007232">
    <property type="entry name" value="Rad52_Rad59_Rad22"/>
</dbReference>
<dbReference type="GO" id="GO:0003697">
    <property type="term" value="F:single-stranded DNA binding"/>
    <property type="evidence" value="ECO:0007669"/>
    <property type="project" value="UniProtKB-ARBA"/>
</dbReference>
<evidence type="ECO:0000256" key="5">
    <source>
        <dbReference type="SAM" id="MobiDB-lite"/>
    </source>
</evidence>
<accession>A0A8H6TND4</accession>
<comment type="caution">
    <text evidence="6">The sequence shown here is derived from an EMBL/GenBank/DDBJ whole genome shotgun (WGS) entry which is preliminary data.</text>
</comment>
<reference evidence="6" key="1">
    <citation type="submission" date="2020-05" db="EMBL/GenBank/DDBJ databases">
        <title>Mycena genomes resolve the evolution of fungal bioluminescence.</title>
        <authorList>
            <person name="Tsai I.J."/>
        </authorList>
    </citation>
    <scope>NUCLEOTIDE SEQUENCE</scope>
    <source>
        <strain evidence="6">110903Hualien_Pintung</strain>
    </source>
</reference>
<keyword evidence="7" id="KW-1185">Reference proteome</keyword>
<organism evidence="6 7">
    <name type="scientific">Mycena chlorophos</name>
    <name type="common">Agaric fungus</name>
    <name type="synonym">Agaricus chlorophos</name>
    <dbReference type="NCBI Taxonomy" id="658473"/>
    <lineage>
        <taxon>Eukaryota</taxon>
        <taxon>Fungi</taxon>
        <taxon>Dikarya</taxon>
        <taxon>Basidiomycota</taxon>
        <taxon>Agaricomycotina</taxon>
        <taxon>Agaricomycetes</taxon>
        <taxon>Agaricomycetidae</taxon>
        <taxon>Agaricales</taxon>
        <taxon>Marasmiineae</taxon>
        <taxon>Mycenaceae</taxon>
        <taxon>Mycena</taxon>
    </lineage>
</organism>
<dbReference type="GO" id="GO:0005634">
    <property type="term" value="C:nucleus"/>
    <property type="evidence" value="ECO:0007669"/>
    <property type="project" value="TreeGrafter"/>
</dbReference>
<keyword evidence="4" id="KW-0234">DNA repair</keyword>
<feature type="compositionally biased region" description="Low complexity" evidence="5">
    <location>
        <begin position="443"/>
        <end position="472"/>
    </location>
</feature>
<dbReference type="InterPro" id="IPR041247">
    <property type="entry name" value="Rad52_fam"/>
</dbReference>
<evidence type="ECO:0000256" key="2">
    <source>
        <dbReference type="ARBA" id="ARBA00022763"/>
    </source>
</evidence>
<evidence type="ECO:0000256" key="1">
    <source>
        <dbReference type="ARBA" id="ARBA00006638"/>
    </source>
</evidence>
<evidence type="ECO:0000256" key="4">
    <source>
        <dbReference type="ARBA" id="ARBA00023204"/>
    </source>
</evidence>
<dbReference type="PANTHER" id="PTHR12132:SF1">
    <property type="entry name" value="DNA REPAIR PROTEIN RAD52 HOMOLOG"/>
    <property type="match status" value="1"/>
</dbReference>
<keyword evidence="2" id="KW-0227">DNA damage</keyword>
<dbReference type="PANTHER" id="PTHR12132">
    <property type="entry name" value="DNA REPAIR AND RECOMBINATION PROTEIN RAD52, RAD59"/>
    <property type="match status" value="1"/>
</dbReference>
<dbReference type="Proteomes" id="UP000613580">
    <property type="component" value="Unassembled WGS sequence"/>
</dbReference>
<dbReference type="FunFam" id="3.30.390.80:FF:000001">
    <property type="entry name" value="DNA repair protein RAD52 homolog"/>
    <property type="match status" value="1"/>
</dbReference>
<dbReference type="AlphaFoldDB" id="A0A8H6TND4"/>
<feature type="region of interest" description="Disordered" evidence="5">
    <location>
        <begin position="367"/>
        <end position="560"/>
    </location>
</feature>
<dbReference type="OrthoDB" id="206565at2759"/>
<name>A0A8H6TND4_MYCCL</name>
<evidence type="ECO:0000313" key="6">
    <source>
        <dbReference type="EMBL" id="KAF7320963.1"/>
    </source>
</evidence>
<dbReference type="Gene3D" id="3.30.390.80">
    <property type="entry name" value="DNA repair protein Rad52/59/22"/>
    <property type="match status" value="1"/>
</dbReference>
<dbReference type="GO" id="GO:0045002">
    <property type="term" value="P:double-strand break repair via single-strand annealing"/>
    <property type="evidence" value="ECO:0007669"/>
    <property type="project" value="TreeGrafter"/>
</dbReference>
<feature type="region of interest" description="Disordered" evidence="5">
    <location>
        <begin position="244"/>
        <end position="310"/>
    </location>
</feature>
<dbReference type="GO" id="GO:0006312">
    <property type="term" value="P:mitotic recombination"/>
    <property type="evidence" value="ECO:0007669"/>
    <property type="project" value="TreeGrafter"/>
</dbReference>
<sequence length="560" mass="58829">MAGAYSSHMLSKFEESTVPPPSICTSGLMSFDQSMHGVNMFSTQQSMALGPSASQASNMSGMSAAAFSDYMFERVNRLQAKLNQKLGPEYISQRPGPGGGAKLTYAEGWKVINVANEVFGYEGWSSSIVNMTTDYMDYNEETRRYNVGVSVILRVTLKEGVSHEDVGYGMIENAKSKGMALDKVKKEAVTDALKRTLRTFGNVLGNCLYDKQYTAEVVKIKVPPIKFDKDALYRVPALADQIPPPAAASSSVSTTVPQPQPPKGQVPPQALPRAAAPNPQPPRPVAASSTTTERRVSFAPQQPVKPPLLPAVKKEEPVAVPIPAAPKPAGDDEYDNYGFSDDDALFSAVDLGDADLGRPIDFEEGLAGGSALEEQEQAEAAAAAAAAKTSAAVAPTDKRYGPMGLGRTGAQPAQQQARSNMGPPALPANSNRPPTAHGQRPNPAGASSTSRPPTTAASAPAPVAVRQRPPSAGGFHFPPGMEEMLLSQSRNPNQPPPHLNGGGGLKRTADMMNAPSSTSRPGMGLSVVSNGSGGGARQPLGTIALDQSVNVGGDAKRMRR</sequence>
<gene>
    <name evidence="6" type="ORF">HMN09_00183100</name>
</gene>
<evidence type="ECO:0000256" key="3">
    <source>
        <dbReference type="ARBA" id="ARBA00023172"/>
    </source>
</evidence>
<dbReference type="InterPro" id="IPR042525">
    <property type="entry name" value="Rad52_Rad59_Rad22_sf"/>
</dbReference>
<proteinExistence type="inferred from homology"/>